<organism evidence="7 8">
    <name type="scientific">Alistipes timonensis JC136</name>
    <dbReference type="NCBI Taxonomy" id="1033731"/>
    <lineage>
        <taxon>Bacteria</taxon>
        <taxon>Pseudomonadati</taxon>
        <taxon>Bacteroidota</taxon>
        <taxon>Bacteroidia</taxon>
        <taxon>Bacteroidales</taxon>
        <taxon>Rikenellaceae</taxon>
        <taxon>Alistipes</taxon>
    </lineage>
</organism>
<keyword evidence="2" id="KW-0805">Transcription regulation</keyword>
<dbReference type="SUPFAM" id="SSF88659">
    <property type="entry name" value="Sigma3 and sigma4 domains of RNA polymerase sigma factors"/>
    <property type="match status" value="1"/>
</dbReference>
<dbReference type="Pfam" id="PF04542">
    <property type="entry name" value="Sigma70_r2"/>
    <property type="match status" value="1"/>
</dbReference>
<feature type="domain" description="RNA polymerase sigma factor 70 region 4 type 2" evidence="6">
    <location>
        <begin position="124"/>
        <end position="171"/>
    </location>
</feature>
<feature type="domain" description="RNA polymerase sigma-70 region 2" evidence="5">
    <location>
        <begin position="20"/>
        <end position="84"/>
    </location>
</feature>
<dbReference type="InterPro" id="IPR013249">
    <property type="entry name" value="RNA_pol_sigma70_r4_t2"/>
</dbReference>
<dbReference type="PANTHER" id="PTHR43133">
    <property type="entry name" value="RNA POLYMERASE ECF-TYPE SIGMA FACTO"/>
    <property type="match status" value="1"/>
</dbReference>
<evidence type="ECO:0000256" key="3">
    <source>
        <dbReference type="ARBA" id="ARBA00023082"/>
    </source>
</evidence>
<evidence type="ECO:0000313" key="7">
    <source>
        <dbReference type="EMBL" id="SEA28100.1"/>
    </source>
</evidence>
<dbReference type="GO" id="GO:0016987">
    <property type="term" value="F:sigma factor activity"/>
    <property type="evidence" value="ECO:0007669"/>
    <property type="project" value="UniProtKB-KW"/>
</dbReference>
<evidence type="ECO:0000256" key="4">
    <source>
        <dbReference type="ARBA" id="ARBA00023163"/>
    </source>
</evidence>
<dbReference type="Gene3D" id="1.10.1740.10">
    <property type="match status" value="1"/>
</dbReference>
<dbReference type="Gene3D" id="1.10.10.10">
    <property type="entry name" value="Winged helix-like DNA-binding domain superfamily/Winged helix DNA-binding domain"/>
    <property type="match status" value="1"/>
</dbReference>
<proteinExistence type="inferred from homology"/>
<dbReference type="InterPro" id="IPR013324">
    <property type="entry name" value="RNA_pol_sigma_r3/r4-like"/>
</dbReference>
<evidence type="ECO:0000259" key="6">
    <source>
        <dbReference type="Pfam" id="PF08281"/>
    </source>
</evidence>
<dbReference type="Pfam" id="PF08281">
    <property type="entry name" value="Sigma70_r4_2"/>
    <property type="match status" value="1"/>
</dbReference>
<dbReference type="InterPro" id="IPR039425">
    <property type="entry name" value="RNA_pol_sigma-70-like"/>
</dbReference>
<protein>
    <submittedName>
        <fullName evidence="7">RNA polymerase sigma-70 factor, ECF subfamily</fullName>
    </submittedName>
</protein>
<reference evidence="7 8" key="1">
    <citation type="submission" date="2016-10" db="EMBL/GenBank/DDBJ databases">
        <authorList>
            <person name="de Groot N.N."/>
        </authorList>
    </citation>
    <scope>NUCLEOTIDE SEQUENCE [LARGE SCALE GENOMIC DNA]</scope>
    <source>
        <strain evidence="7 8">DSM 25383</strain>
    </source>
</reference>
<accession>A0A1H3ZWQ8</accession>
<gene>
    <name evidence="7" type="ORF">SAMN05444145_102369</name>
</gene>
<comment type="similarity">
    <text evidence="1">Belongs to the sigma-70 factor family. ECF subfamily.</text>
</comment>
<dbReference type="InterPro" id="IPR013325">
    <property type="entry name" value="RNA_pol_sigma_r2"/>
</dbReference>
<dbReference type="SUPFAM" id="SSF88946">
    <property type="entry name" value="Sigma2 domain of RNA polymerase sigma factors"/>
    <property type="match status" value="1"/>
</dbReference>
<dbReference type="InterPro" id="IPR007627">
    <property type="entry name" value="RNA_pol_sigma70_r2"/>
</dbReference>
<dbReference type="NCBIfam" id="TIGR02937">
    <property type="entry name" value="sigma70-ECF"/>
    <property type="match status" value="1"/>
</dbReference>
<evidence type="ECO:0000259" key="5">
    <source>
        <dbReference type="Pfam" id="PF04542"/>
    </source>
</evidence>
<dbReference type="GO" id="GO:0006352">
    <property type="term" value="P:DNA-templated transcription initiation"/>
    <property type="evidence" value="ECO:0007669"/>
    <property type="project" value="InterPro"/>
</dbReference>
<dbReference type="GO" id="GO:0003677">
    <property type="term" value="F:DNA binding"/>
    <property type="evidence" value="ECO:0007669"/>
    <property type="project" value="InterPro"/>
</dbReference>
<dbReference type="PANTHER" id="PTHR43133:SF46">
    <property type="entry name" value="RNA POLYMERASE SIGMA-70 FACTOR ECF SUBFAMILY"/>
    <property type="match status" value="1"/>
</dbReference>
<dbReference type="OrthoDB" id="9782991at2"/>
<dbReference type="InterPro" id="IPR036388">
    <property type="entry name" value="WH-like_DNA-bd_sf"/>
</dbReference>
<sequence>MFHTGVPYFGYTEQEVKEVFTALYPRLCAYIGGVTGRGDLGDDVIQEIFYKFLRRRPCLDRAKVPSYLFSMAHNECLNWLRQNKILYNSVDLGKLQESRAWETLALCDFLDAPNDSPLATLLIEEVLALCDRLPPQTARIFRMSRIDGLTNREIAERLHIAQRTVEKHISLSIRWFRRSPQFKGRWPDSE</sequence>
<dbReference type="InterPro" id="IPR014284">
    <property type="entry name" value="RNA_pol_sigma-70_dom"/>
</dbReference>
<keyword evidence="4" id="KW-0804">Transcription</keyword>
<dbReference type="Proteomes" id="UP000183253">
    <property type="component" value="Unassembled WGS sequence"/>
</dbReference>
<name>A0A1H3ZWQ8_9BACT</name>
<evidence type="ECO:0000256" key="1">
    <source>
        <dbReference type="ARBA" id="ARBA00010641"/>
    </source>
</evidence>
<evidence type="ECO:0000256" key="2">
    <source>
        <dbReference type="ARBA" id="ARBA00023015"/>
    </source>
</evidence>
<dbReference type="AlphaFoldDB" id="A0A1H3ZWQ8"/>
<dbReference type="STRING" id="1033731.SAMN05444145_102369"/>
<evidence type="ECO:0000313" key="8">
    <source>
        <dbReference type="Proteomes" id="UP000183253"/>
    </source>
</evidence>
<keyword evidence="3" id="KW-0731">Sigma factor</keyword>
<dbReference type="EMBL" id="FNRI01000002">
    <property type="protein sequence ID" value="SEA28100.1"/>
    <property type="molecule type" value="Genomic_DNA"/>
</dbReference>
<keyword evidence="8" id="KW-1185">Reference proteome</keyword>